<name>A0ABS9MG46_9FIRM</name>
<proteinExistence type="predicted"/>
<feature type="domain" description="IrrE N-terminal-like" evidence="1">
    <location>
        <begin position="63"/>
        <end position="173"/>
    </location>
</feature>
<dbReference type="Pfam" id="PF06114">
    <property type="entry name" value="Peptidase_M78"/>
    <property type="match status" value="1"/>
</dbReference>
<accession>A0ABS9MG46</accession>
<organism evidence="2 3">
    <name type="scientific">Anaeromassilibacillus senegalensis</name>
    <dbReference type="NCBI Taxonomy" id="1673717"/>
    <lineage>
        <taxon>Bacteria</taxon>
        <taxon>Bacillati</taxon>
        <taxon>Bacillota</taxon>
        <taxon>Clostridia</taxon>
        <taxon>Eubacteriales</taxon>
        <taxon>Acutalibacteraceae</taxon>
        <taxon>Anaeromassilibacillus</taxon>
    </lineage>
</organism>
<keyword evidence="3" id="KW-1185">Reference proteome</keyword>
<dbReference type="EMBL" id="JAKNHQ010000002">
    <property type="protein sequence ID" value="MCG4609777.1"/>
    <property type="molecule type" value="Genomic_DNA"/>
</dbReference>
<evidence type="ECO:0000313" key="3">
    <source>
        <dbReference type="Proteomes" id="UP001298681"/>
    </source>
</evidence>
<dbReference type="PANTHER" id="PTHR43236:SF2">
    <property type="entry name" value="BLL0069 PROTEIN"/>
    <property type="match status" value="1"/>
</dbReference>
<sequence length="240" mass="27453">MNRHCTKAELYQSIRILRHQCNISEKNGPLDLISLCENLPNLALGFPPFKTPGLKGISCLSTDGGPDIILLNGNLSWRENNFTCGHELIHVTLHRDGPAKSFNCFERARPNQDRFLEWQANEGAAELLLPARFLLPRIKERFSQLQTWQDFVHFKGELAETFRITEAVVTFRFESLKYEISQYLSGIPLEEIRLLSSSKQQEAGIHIKSLNDLEAECLSQETARQRRIHQRTLNLGAIDL</sequence>
<protein>
    <submittedName>
        <fullName evidence="2">ImmA/IrrE family metallo-endopeptidase</fullName>
    </submittedName>
</protein>
<dbReference type="InterPro" id="IPR052345">
    <property type="entry name" value="Rad_response_metalloprotease"/>
</dbReference>
<evidence type="ECO:0000313" key="2">
    <source>
        <dbReference type="EMBL" id="MCG4609777.1"/>
    </source>
</evidence>
<dbReference type="RefSeq" id="WP_191362494.1">
    <property type="nucleotide sequence ID" value="NZ_JAKNHQ010000002.1"/>
</dbReference>
<comment type="caution">
    <text evidence="2">The sequence shown here is derived from an EMBL/GenBank/DDBJ whole genome shotgun (WGS) entry which is preliminary data.</text>
</comment>
<dbReference type="PANTHER" id="PTHR43236">
    <property type="entry name" value="ANTITOXIN HIGA1"/>
    <property type="match status" value="1"/>
</dbReference>
<evidence type="ECO:0000259" key="1">
    <source>
        <dbReference type="Pfam" id="PF06114"/>
    </source>
</evidence>
<dbReference type="Gene3D" id="1.10.10.2910">
    <property type="match status" value="1"/>
</dbReference>
<gene>
    <name evidence="2" type="ORF">L0P57_02305</name>
</gene>
<dbReference type="InterPro" id="IPR010359">
    <property type="entry name" value="IrrE_HExxH"/>
</dbReference>
<dbReference type="Proteomes" id="UP001298681">
    <property type="component" value="Unassembled WGS sequence"/>
</dbReference>
<reference evidence="2 3" key="1">
    <citation type="submission" date="2022-01" db="EMBL/GenBank/DDBJ databases">
        <title>Collection of gut derived symbiotic bacterial strains cultured from healthy donors.</title>
        <authorList>
            <person name="Lin H."/>
            <person name="Kohout C."/>
            <person name="Waligurski E."/>
            <person name="Pamer E.G."/>
        </authorList>
    </citation>
    <scope>NUCLEOTIDE SEQUENCE [LARGE SCALE GENOMIC DNA]</scope>
    <source>
        <strain evidence="2 3">DFI.7.58</strain>
    </source>
</reference>